<name>X1EU75_9ZZZZ</name>
<reference evidence="2" key="1">
    <citation type="journal article" date="2014" name="Front. Microbiol.">
        <title>High frequency of phylogenetically diverse reductive dehalogenase-homologous genes in deep subseafloor sedimentary metagenomes.</title>
        <authorList>
            <person name="Kawai M."/>
            <person name="Futagami T."/>
            <person name="Toyoda A."/>
            <person name="Takaki Y."/>
            <person name="Nishi S."/>
            <person name="Hori S."/>
            <person name="Arai W."/>
            <person name="Tsubouchi T."/>
            <person name="Morono Y."/>
            <person name="Uchiyama I."/>
            <person name="Ito T."/>
            <person name="Fujiyama A."/>
            <person name="Inagaki F."/>
            <person name="Takami H."/>
        </authorList>
    </citation>
    <scope>NUCLEOTIDE SEQUENCE</scope>
    <source>
        <strain evidence="2">Expedition CK06-06</strain>
    </source>
</reference>
<evidence type="ECO:0000313" key="2">
    <source>
        <dbReference type="EMBL" id="GAH12183.1"/>
    </source>
</evidence>
<comment type="caution">
    <text evidence="2">The sequence shown here is derived from an EMBL/GenBank/DDBJ whole genome shotgun (WGS) entry which is preliminary data.</text>
</comment>
<dbReference type="InterPro" id="IPR054217">
    <property type="entry name" value="DUF6937"/>
</dbReference>
<accession>X1EU75</accession>
<protein>
    <recommendedName>
        <fullName evidence="1">DUF6937 domain-containing protein</fullName>
    </recommendedName>
</protein>
<dbReference type="AlphaFoldDB" id="X1EU75"/>
<dbReference type="Pfam" id="PF22052">
    <property type="entry name" value="DUF6937"/>
    <property type="match status" value="1"/>
</dbReference>
<feature type="domain" description="DUF6937" evidence="1">
    <location>
        <begin position="9"/>
        <end position="202"/>
    </location>
</feature>
<feature type="non-terminal residue" evidence="2">
    <location>
        <position position="206"/>
    </location>
</feature>
<organism evidence="2">
    <name type="scientific">marine sediment metagenome</name>
    <dbReference type="NCBI Taxonomy" id="412755"/>
    <lineage>
        <taxon>unclassified sequences</taxon>
        <taxon>metagenomes</taxon>
        <taxon>ecological metagenomes</taxon>
    </lineage>
</organism>
<gene>
    <name evidence="2" type="ORF">S01H4_58082</name>
</gene>
<dbReference type="EMBL" id="BART01033888">
    <property type="protein sequence ID" value="GAH12183.1"/>
    <property type="molecule type" value="Genomic_DNA"/>
</dbReference>
<evidence type="ECO:0000259" key="1">
    <source>
        <dbReference type="Pfam" id="PF22052"/>
    </source>
</evidence>
<sequence length="206" mass="23613">MKFENGRFMVYGNPIKKSHSIKTIKYQNWFINKFNYNPDEKYTLSTQDNKYLGPIFGLKEIIRGGEGQEIDQDNGIICSTVRMGYGHYRIAIAGVSCANAMGFTPYWLDLLAIPGITRDVINVWNSNYSYFSRLSQRSALFNKYVWEPVTTGEPSLPILNSLLNSLAVTWPWRFLKSNVRDYKMSELFGNLHKALPSETPLANCQT</sequence>
<proteinExistence type="predicted"/>